<dbReference type="EMBL" id="JAENHL010000006">
    <property type="protein sequence ID" value="MBK1866312.1"/>
    <property type="molecule type" value="Genomic_DNA"/>
</dbReference>
<reference evidence="1" key="1">
    <citation type="submission" date="2021-01" db="EMBL/GenBank/DDBJ databases">
        <authorList>
            <person name="Sun Q."/>
        </authorList>
    </citation>
    <scope>NUCLEOTIDE SEQUENCE</scope>
    <source>
        <strain evidence="1">YIM B02566</strain>
    </source>
</reference>
<proteinExistence type="predicted"/>
<name>A0ACC5R152_9HYPH</name>
<keyword evidence="2" id="KW-1185">Reference proteome</keyword>
<protein>
    <submittedName>
        <fullName evidence="1">Glycosyltransferase family 4 protein</fullName>
    </submittedName>
</protein>
<evidence type="ECO:0000313" key="2">
    <source>
        <dbReference type="Proteomes" id="UP000616151"/>
    </source>
</evidence>
<gene>
    <name evidence="1" type="ORF">JHL16_08100</name>
</gene>
<sequence>MRILQVFRTPVGGLFRHVRDLVRGLSDLGHEVGIVCDSTTGGGAAEKMLADLASSCHLGIHRLPIGRMPGLADVKAASAIARIAATANPDILHGHGAKGGVYARLAGSRLKLPSLYTPHGGSLHYAWASPRGALFLTAERLMLRRGSGLVFVCDYERRIFEEKVGLAGLPHRVVHNGLWPEEFTAVPLSPDARDLIFLGEMRHLKGVSDLLEALSLLGAASPVTATLVGDGPDRQEFEALAGRLGLAERVRFTGALPARMAFGLGRVMVMPSRAESLPYVILETVAAGKPLIATNVGGIPEILPPRSLVPPCDPKALAAAITAAVASPEQVLAQAHTHAEHARTRFSAAAMCGKIADFYAEMLKTAR</sequence>
<evidence type="ECO:0000313" key="1">
    <source>
        <dbReference type="EMBL" id="MBK1866312.1"/>
    </source>
</evidence>
<accession>A0ACC5R152</accession>
<organism evidence="1 2">
    <name type="scientific">Taklimakanibacter albus</name>
    <dbReference type="NCBI Taxonomy" id="2800327"/>
    <lineage>
        <taxon>Bacteria</taxon>
        <taxon>Pseudomonadati</taxon>
        <taxon>Pseudomonadota</taxon>
        <taxon>Alphaproteobacteria</taxon>
        <taxon>Hyphomicrobiales</taxon>
        <taxon>Aestuariivirgaceae</taxon>
        <taxon>Taklimakanibacter</taxon>
    </lineage>
</organism>
<dbReference type="Proteomes" id="UP000616151">
    <property type="component" value="Unassembled WGS sequence"/>
</dbReference>
<comment type="caution">
    <text evidence="1">The sequence shown here is derived from an EMBL/GenBank/DDBJ whole genome shotgun (WGS) entry which is preliminary data.</text>
</comment>